<dbReference type="InterPro" id="IPR007492">
    <property type="entry name" value="LytTR_DNA-bd_dom"/>
</dbReference>
<dbReference type="GO" id="GO:0000156">
    <property type="term" value="F:phosphorelay response regulator activity"/>
    <property type="evidence" value="ECO:0007669"/>
    <property type="project" value="InterPro"/>
</dbReference>
<dbReference type="PROSITE" id="PS50930">
    <property type="entry name" value="HTH_LYTTR"/>
    <property type="match status" value="1"/>
</dbReference>
<dbReference type="PANTHER" id="PTHR37299">
    <property type="entry name" value="TRANSCRIPTIONAL REGULATOR-RELATED"/>
    <property type="match status" value="1"/>
</dbReference>
<dbReference type="OrthoDB" id="3186525at2"/>
<keyword evidence="2" id="KW-0805">Transcription regulation</keyword>
<name>A0A6M0RA01_9CLOT</name>
<organism evidence="6 7">
    <name type="scientific">Clostridium niameyense</name>
    <dbReference type="NCBI Taxonomy" id="1622073"/>
    <lineage>
        <taxon>Bacteria</taxon>
        <taxon>Bacillati</taxon>
        <taxon>Bacillota</taxon>
        <taxon>Clostridia</taxon>
        <taxon>Eubacteriales</taxon>
        <taxon>Clostridiaceae</taxon>
        <taxon>Clostridium</taxon>
    </lineage>
</organism>
<evidence type="ECO:0000256" key="3">
    <source>
        <dbReference type="ARBA" id="ARBA00023125"/>
    </source>
</evidence>
<dbReference type="Pfam" id="PF04397">
    <property type="entry name" value="LytTR"/>
    <property type="match status" value="1"/>
</dbReference>
<dbReference type="GO" id="GO:0003677">
    <property type="term" value="F:DNA binding"/>
    <property type="evidence" value="ECO:0007669"/>
    <property type="project" value="UniProtKB-KW"/>
</dbReference>
<evidence type="ECO:0000256" key="2">
    <source>
        <dbReference type="ARBA" id="ARBA00023015"/>
    </source>
</evidence>
<gene>
    <name evidence="6" type="ORF">FDF74_07295</name>
</gene>
<evidence type="ECO:0000313" key="7">
    <source>
        <dbReference type="Proteomes" id="UP000473885"/>
    </source>
</evidence>
<comment type="caution">
    <text evidence="6">The sequence shown here is derived from an EMBL/GenBank/DDBJ whole genome shotgun (WGS) entry which is preliminary data.</text>
</comment>
<keyword evidence="4" id="KW-0804">Transcription</keyword>
<dbReference type="PANTHER" id="PTHR37299:SF2">
    <property type="entry name" value="HTH LYTTR-TYPE DOMAIN-CONTAINING PROTEIN"/>
    <property type="match status" value="1"/>
</dbReference>
<keyword evidence="1" id="KW-0963">Cytoplasm</keyword>
<dbReference type="SMART" id="SM00850">
    <property type="entry name" value="LytTR"/>
    <property type="match status" value="1"/>
</dbReference>
<protein>
    <submittedName>
        <fullName evidence="6">LytTR family transcriptional regulator</fullName>
    </submittedName>
</protein>
<feature type="domain" description="HTH LytTR-type" evidence="5">
    <location>
        <begin position="42"/>
        <end position="146"/>
    </location>
</feature>
<dbReference type="InterPro" id="IPR046947">
    <property type="entry name" value="LytR-like"/>
</dbReference>
<evidence type="ECO:0000259" key="5">
    <source>
        <dbReference type="PROSITE" id="PS50930"/>
    </source>
</evidence>
<dbReference type="EMBL" id="SXDP01000004">
    <property type="protein sequence ID" value="NEZ47016.1"/>
    <property type="molecule type" value="Genomic_DNA"/>
</dbReference>
<accession>A0A6M0RA01</accession>
<evidence type="ECO:0000313" key="6">
    <source>
        <dbReference type="EMBL" id="NEZ47016.1"/>
    </source>
</evidence>
<dbReference type="Gene3D" id="2.40.50.1020">
    <property type="entry name" value="LytTr DNA-binding domain"/>
    <property type="match status" value="1"/>
</dbReference>
<keyword evidence="3" id="KW-0238">DNA-binding</keyword>
<keyword evidence="7" id="KW-1185">Reference proteome</keyword>
<sequence>MQVEIKIEENCQDPKIIILTNKITEEVNEIIKKLSYTKPETIAGFKGDTLQIINPDDIIRIFTSNQKVYAITDEGEFIVKLRLYEFEERLDKSTFVRISNSEIINLKKVKNMDLSFSGTICVKLSGNITTYVSRRYVSKIKKTLGI</sequence>
<dbReference type="RefSeq" id="WP_050607977.1">
    <property type="nucleotide sequence ID" value="NZ_CABKUB010000006.1"/>
</dbReference>
<evidence type="ECO:0000256" key="1">
    <source>
        <dbReference type="ARBA" id="ARBA00022490"/>
    </source>
</evidence>
<dbReference type="Proteomes" id="UP000473885">
    <property type="component" value="Unassembled WGS sequence"/>
</dbReference>
<evidence type="ECO:0000256" key="4">
    <source>
        <dbReference type="ARBA" id="ARBA00023163"/>
    </source>
</evidence>
<proteinExistence type="predicted"/>
<reference evidence="6 7" key="1">
    <citation type="submission" date="2019-04" db="EMBL/GenBank/DDBJ databases">
        <title>Genome sequencing of Clostridium botulinum Groups I-IV and Clostridium butyricum.</title>
        <authorList>
            <person name="Brunt J."/>
            <person name="Van Vliet A.H.M."/>
            <person name="Stringer S.C."/>
            <person name="Carter A.T."/>
            <person name="Peck M.W."/>
        </authorList>
    </citation>
    <scope>NUCLEOTIDE SEQUENCE [LARGE SCALE GENOMIC DNA]</scope>
    <source>
        <strain evidence="6 7">IFR 18/094</strain>
    </source>
</reference>
<dbReference type="AlphaFoldDB" id="A0A6M0RA01"/>